<proteinExistence type="predicted"/>
<reference evidence="1 2" key="1">
    <citation type="journal article" date="2019" name="Sci. Rep.">
        <title>Orb-weaving spider Araneus ventricosus genome elucidates the spidroin gene catalogue.</title>
        <authorList>
            <person name="Kono N."/>
            <person name="Nakamura H."/>
            <person name="Ohtoshi R."/>
            <person name="Moran D.A.P."/>
            <person name="Shinohara A."/>
            <person name="Yoshida Y."/>
            <person name="Fujiwara M."/>
            <person name="Mori M."/>
            <person name="Tomita M."/>
            <person name="Arakawa K."/>
        </authorList>
    </citation>
    <scope>NUCLEOTIDE SEQUENCE [LARGE SCALE GENOMIC DNA]</scope>
</reference>
<evidence type="ECO:0000313" key="2">
    <source>
        <dbReference type="Proteomes" id="UP000499080"/>
    </source>
</evidence>
<name>A0A4Y2NL62_ARAVE</name>
<comment type="caution">
    <text evidence="1">The sequence shown here is derived from an EMBL/GenBank/DDBJ whole genome shotgun (WGS) entry which is preliminary data.</text>
</comment>
<dbReference type="AlphaFoldDB" id="A0A4Y2NL62"/>
<evidence type="ECO:0000313" key="1">
    <source>
        <dbReference type="EMBL" id="GBN40051.1"/>
    </source>
</evidence>
<dbReference type="PANTHER" id="PTHR46409:SF1">
    <property type="entry name" value="HTH PSQ-TYPE DOMAIN-CONTAINING PROTEIN"/>
    <property type="match status" value="1"/>
</dbReference>
<accession>A0A4Y2NL62</accession>
<organism evidence="1 2">
    <name type="scientific">Araneus ventricosus</name>
    <name type="common">Orbweaver spider</name>
    <name type="synonym">Epeira ventricosa</name>
    <dbReference type="NCBI Taxonomy" id="182803"/>
    <lineage>
        <taxon>Eukaryota</taxon>
        <taxon>Metazoa</taxon>
        <taxon>Ecdysozoa</taxon>
        <taxon>Arthropoda</taxon>
        <taxon>Chelicerata</taxon>
        <taxon>Arachnida</taxon>
        <taxon>Araneae</taxon>
        <taxon>Araneomorphae</taxon>
        <taxon>Entelegynae</taxon>
        <taxon>Araneoidea</taxon>
        <taxon>Araneidae</taxon>
        <taxon>Araneus</taxon>
    </lineage>
</organism>
<feature type="non-terminal residue" evidence="1">
    <location>
        <position position="1"/>
    </location>
</feature>
<sequence length="240" mass="27027">PLELKDIKKLSTDQRYLYRISLAVKDDSLSSSVTENSPGELSHARWLTSANRFLRLNIGTPSPSQNLIMLVKKNIRELTVWNILGSRDKKTKNSGGLRFLELAKLNFEAADYADIIDWSNCVVTESPLTMTIKDKVLKEMFKEEHFPAVTFEEFPCPTQSVEPSVKLISEAAMKVCEAKLYYCHFLSFDGAVVKGSILFGYVKDAAHATACYKSRECLLTSSDEKKLLVPILPCHWNDGI</sequence>
<dbReference type="PANTHER" id="PTHR46409">
    <property type="entry name" value="HTH PSQ-TYPE DOMAIN-CONTAINING PROTEIN"/>
    <property type="match status" value="1"/>
</dbReference>
<keyword evidence="2" id="KW-1185">Reference proteome</keyword>
<dbReference type="EMBL" id="BGPR01128619">
    <property type="protein sequence ID" value="GBN40051.1"/>
    <property type="molecule type" value="Genomic_DNA"/>
</dbReference>
<protein>
    <submittedName>
        <fullName evidence="1">Uncharacterized protein</fullName>
    </submittedName>
</protein>
<gene>
    <name evidence="1" type="ORF">AVEN_89287_1</name>
</gene>
<dbReference type="Proteomes" id="UP000499080">
    <property type="component" value="Unassembled WGS sequence"/>
</dbReference>
<dbReference type="OrthoDB" id="6617942at2759"/>